<dbReference type="Proteomes" id="UP000095780">
    <property type="component" value="Unassembled WGS sequence"/>
</dbReference>
<sequence length="68" mass="6945">MTPTVLAAEGNAAVTMSTEIKTAITTACQSAVDVCKDGIVAVLPIGLSLMAITMGIRMAVGFFRSLAN</sequence>
<name>A0A174Z5I1_9FIRM</name>
<evidence type="ECO:0000313" key="3">
    <source>
        <dbReference type="Proteomes" id="UP000095780"/>
    </source>
</evidence>
<organism evidence="2 3">
    <name type="scientific">Lachnospira eligens</name>
    <dbReference type="NCBI Taxonomy" id="39485"/>
    <lineage>
        <taxon>Bacteria</taxon>
        <taxon>Bacillati</taxon>
        <taxon>Bacillota</taxon>
        <taxon>Clostridia</taxon>
        <taxon>Lachnospirales</taxon>
        <taxon>Lachnospiraceae</taxon>
        <taxon>Lachnospira</taxon>
    </lineage>
</organism>
<accession>A0A174Z5I1</accession>
<reference evidence="2 3" key="1">
    <citation type="submission" date="2015-09" db="EMBL/GenBank/DDBJ databases">
        <authorList>
            <consortium name="Pathogen Informatics"/>
        </authorList>
    </citation>
    <scope>NUCLEOTIDE SEQUENCE [LARGE SCALE GENOMIC DNA]</scope>
    <source>
        <strain evidence="2 3">2789STDY5834878</strain>
    </source>
</reference>
<dbReference type="EMBL" id="CZBV01000003">
    <property type="protein sequence ID" value="CUQ82665.1"/>
    <property type="molecule type" value="Genomic_DNA"/>
</dbReference>
<keyword evidence="1" id="KW-0472">Membrane</keyword>
<feature type="transmembrane region" description="Helical" evidence="1">
    <location>
        <begin position="39"/>
        <end position="63"/>
    </location>
</feature>
<keyword evidence="1" id="KW-1133">Transmembrane helix</keyword>
<dbReference type="AlphaFoldDB" id="A0A174Z5I1"/>
<proteinExistence type="predicted"/>
<evidence type="ECO:0000256" key="1">
    <source>
        <dbReference type="SAM" id="Phobius"/>
    </source>
</evidence>
<protein>
    <submittedName>
        <fullName evidence="2">Uncharacterized protein</fullName>
    </submittedName>
</protein>
<keyword evidence="1" id="KW-0812">Transmembrane</keyword>
<evidence type="ECO:0000313" key="2">
    <source>
        <dbReference type="EMBL" id="CUQ82665.1"/>
    </source>
</evidence>
<gene>
    <name evidence="2" type="ORF">ERS852492_01008</name>
</gene>
<dbReference type="RefSeq" id="WP_055286444.1">
    <property type="nucleotide sequence ID" value="NZ_CABIXW010000003.1"/>
</dbReference>